<reference evidence="1 2" key="1">
    <citation type="submission" date="2022-12" db="EMBL/GenBank/DDBJ databases">
        <title>Hymenobacter canadensis sp. nov. isolated from lake water of the Cambridge Bay, Canada.</title>
        <authorList>
            <person name="Kim W.H."/>
            <person name="Lee Y.M."/>
        </authorList>
    </citation>
    <scope>NUCLEOTIDE SEQUENCE [LARGE SCALE GENOMIC DNA]</scope>
    <source>
        <strain evidence="1 2">PAMC 29467</strain>
        <plasmid evidence="1 2">unnamed1</plasmid>
    </source>
</reference>
<dbReference type="EMBL" id="CP114768">
    <property type="protein sequence ID" value="WBA44208.1"/>
    <property type="molecule type" value="Genomic_DNA"/>
</dbReference>
<dbReference type="Proteomes" id="UP001211005">
    <property type="component" value="Plasmid unnamed1"/>
</dbReference>
<keyword evidence="1" id="KW-0614">Plasmid</keyword>
<evidence type="ECO:0000313" key="2">
    <source>
        <dbReference type="Proteomes" id="UP001211005"/>
    </source>
</evidence>
<evidence type="ECO:0000313" key="1">
    <source>
        <dbReference type="EMBL" id="WBA44208.1"/>
    </source>
</evidence>
<dbReference type="RefSeq" id="WP_269562236.1">
    <property type="nucleotide sequence ID" value="NZ_CP114768.1"/>
</dbReference>
<geneLocation type="plasmid" evidence="1 2">
    <name>unnamed1</name>
</geneLocation>
<gene>
    <name evidence="1" type="ORF">O3303_20180</name>
</gene>
<sequence length="80" mass="8384">MGYSLRAFIGSTDALLPLAAAYPEAVRVPLTQGLCLIPLTGELYDGIVNGVSSAHIAPFSFMPTQLEQQVRSHIGLAAVG</sequence>
<organism evidence="1 2">
    <name type="scientific">Hymenobacter canadensis</name>
    <dbReference type="NCBI Taxonomy" id="2999067"/>
    <lineage>
        <taxon>Bacteria</taxon>
        <taxon>Pseudomonadati</taxon>
        <taxon>Bacteroidota</taxon>
        <taxon>Cytophagia</taxon>
        <taxon>Cytophagales</taxon>
        <taxon>Hymenobacteraceae</taxon>
        <taxon>Hymenobacter</taxon>
    </lineage>
</organism>
<accession>A0ABY7LUZ1</accession>
<keyword evidence="2" id="KW-1185">Reference proteome</keyword>
<name>A0ABY7LUZ1_9BACT</name>
<proteinExistence type="predicted"/>
<protein>
    <submittedName>
        <fullName evidence="1">Uncharacterized protein</fullName>
    </submittedName>
</protein>